<sequence length="450" mass="46372">MDRQRSKGRVTLAAAAAMCAVAVLPGQAHAAGGPEAYAFDPAAKTVSGTRTNAGAPELKSGSVYRSSIEAGEKLYYRVELDQVTNAFVSAVAVPRQAGKAAYGDGVKVSLRNLDDLACGSGNANFGSAEFTRPIAAYAHRIVEPGEGGTGTCGEAGTYNVLVERESKASSDPGTWDLELRFASEPALRSGVSKPTEAPEDWPSSSPTPPSGRQERSGGSSYHTATGLETGEWADTVAPGQTLFYRVPVDWGQQLFATAALSNSEGGESADFLGSALALSLDNPVLGHVDGATTSYAGKPASVALDPLPPVAYENRYDFASDVSAMAFAGWYYLSVALDPEVAEHYGDTPVELTLRVSVTGEAGESPYAGDAGVFGVSGEDREMARNGQSAPEAEKSGTMTVVAASGIGTGTVLVLGLGVWTLLGRRRSPAPQAVPPAPQPPFGGAPPPAR</sequence>
<evidence type="ECO:0000313" key="4">
    <source>
        <dbReference type="EMBL" id="QEU76601.1"/>
    </source>
</evidence>
<feature type="signal peptide" evidence="3">
    <location>
        <begin position="1"/>
        <end position="30"/>
    </location>
</feature>
<dbReference type="RefSeq" id="WP_150488785.1">
    <property type="nucleotide sequence ID" value="NZ_BMUV01000010.1"/>
</dbReference>
<dbReference type="EMBL" id="CP023702">
    <property type="protein sequence ID" value="QEU76601.1"/>
    <property type="molecule type" value="Genomic_DNA"/>
</dbReference>
<gene>
    <name evidence="4" type="ORF">CP967_17090</name>
</gene>
<accession>A0A5J6FKV8</accession>
<name>A0A5J6FKV8_9ACTN</name>
<proteinExistence type="predicted"/>
<feature type="region of interest" description="Disordered" evidence="1">
    <location>
        <begin position="427"/>
        <end position="450"/>
    </location>
</feature>
<dbReference type="AlphaFoldDB" id="A0A5J6FKV8"/>
<keyword evidence="2" id="KW-1133">Transmembrane helix</keyword>
<keyword evidence="3" id="KW-0732">Signal</keyword>
<organism evidence="4 5">
    <name type="scientific">Streptomyces nitrosporeus</name>
    <dbReference type="NCBI Taxonomy" id="28894"/>
    <lineage>
        <taxon>Bacteria</taxon>
        <taxon>Bacillati</taxon>
        <taxon>Actinomycetota</taxon>
        <taxon>Actinomycetes</taxon>
        <taxon>Kitasatosporales</taxon>
        <taxon>Streptomycetaceae</taxon>
        <taxon>Streptomyces</taxon>
    </lineage>
</organism>
<keyword evidence="5" id="KW-1185">Reference proteome</keyword>
<feature type="compositionally biased region" description="Pro residues" evidence="1">
    <location>
        <begin position="432"/>
        <end position="450"/>
    </location>
</feature>
<reference evidence="4 5" key="1">
    <citation type="submission" date="2017-09" db="EMBL/GenBank/DDBJ databases">
        <authorList>
            <person name="Lee N."/>
            <person name="Cho B.-K."/>
        </authorList>
    </citation>
    <scope>NUCLEOTIDE SEQUENCE [LARGE SCALE GENOMIC DNA]</scope>
    <source>
        <strain evidence="4 5">ATCC 12769</strain>
    </source>
</reference>
<keyword evidence="2" id="KW-0812">Transmembrane</keyword>
<evidence type="ECO:0000256" key="3">
    <source>
        <dbReference type="SAM" id="SignalP"/>
    </source>
</evidence>
<feature type="transmembrane region" description="Helical" evidence="2">
    <location>
        <begin position="401"/>
        <end position="423"/>
    </location>
</feature>
<feature type="region of interest" description="Disordered" evidence="1">
    <location>
        <begin position="186"/>
        <end position="227"/>
    </location>
</feature>
<evidence type="ECO:0000256" key="1">
    <source>
        <dbReference type="SAM" id="MobiDB-lite"/>
    </source>
</evidence>
<evidence type="ECO:0000313" key="5">
    <source>
        <dbReference type="Proteomes" id="UP000326178"/>
    </source>
</evidence>
<dbReference type="Proteomes" id="UP000326178">
    <property type="component" value="Chromosome"/>
</dbReference>
<protein>
    <recommendedName>
        <fullName evidence="6">Peptidase</fullName>
    </recommendedName>
</protein>
<dbReference type="OrthoDB" id="4333421at2"/>
<evidence type="ECO:0008006" key="6">
    <source>
        <dbReference type="Google" id="ProtNLM"/>
    </source>
</evidence>
<dbReference type="KEGG" id="snk:CP967_17090"/>
<keyword evidence="2" id="KW-0472">Membrane</keyword>
<evidence type="ECO:0000256" key="2">
    <source>
        <dbReference type="SAM" id="Phobius"/>
    </source>
</evidence>
<feature type="chain" id="PRO_5023829336" description="Peptidase" evidence="3">
    <location>
        <begin position="31"/>
        <end position="450"/>
    </location>
</feature>